<name>A0A2S9Q6U7_9HYPH</name>
<dbReference type="RefSeq" id="WP_105864606.1">
    <property type="nucleotide sequence ID" value="NZ_PUEJ01000010.1"/>
</dbReference>
<dbReference type="Gene3D" id="3.40.1190.20">
    <property type="match status" value="1"/>
</dbReference>
<dbReference type="PROSITE" id="PS00584">
    <property type="entry name" value="PFKB_KINASES_2"/>
    <property type="match status" value="1"/>
</dbReference>
<dbReference type="Pfam" id="PF00294">
    <property type="entry name" value="PfkB"/>
    <property type="match status" value="1"/>
</dbReference>
<dbReference type="SUPFAM" id="SSF53613">
    <property type="entry name" value="Ribokinase-like"/>
    <property type="match status" value="1"/>
</dbReference>
<keyword evidence="5" id="KW-0067">ATP-binding</keyword>
<evidence type="ECO:0000256" key="3">
    <source>
        <dbReference type="ARBA" id="ARBA00022741"/>
    </source>
</evidence>
<dbReference type="InterPro" id="IPR050306">
    <property type="entry name" value="PfkB_Carbo_kinase"/>
</dbReference>
<dbReference type="AlphaFoldDB" id="A0A2S9Q6U7"/>
<evidence type="ECO:0000256" key="2">
    <source>
        <dbReference type="ARBA" id="ARBA00022679"/>
    </source>
</evidence>
<evidence type="ECO:0000313" key="7">
    <source>
        <dbReference type="EMBL" id="PRH85024.1"/>
    </source>
</evidence>
<accession>A0A2S9Q6U7</accession>
<dbReference type="GO" id="GO:0016301">
    <property type="term" value="F:kinase activity"/>
    <property type="evidence" value="ECO:0007669"/>
    <property type="project" value="UniProtKB-KW"/>
</dbReference>
<sequence>MILVCGEALIDFLPVKSTDGRNAYRPAVGGSPFNTAVGIGRLEGDVGFCAALSTDFFGDDLAAALTKSKVKQHYVARSKHSSMLAFVSVGEGEPEYAFIDEASSNRLFSPERDVPPVGPEVSMIWTGSVALINDPIASAYETLYFANKGKRVLGMDPNVRPTVVGDAVEYRARMKRMTEAAEIIKISKADLNWLYPGIDPAAWARDLVAKGAHLVVLTDGGNGAEGHGKGFAVKSPVVKVEKVADTVGAGDSYSSGLLTILQRRNVVSIDTVKNIDEAIAQEAMDYAARTAAITVSREGADPPWNHEMA</sequence>
<dbReference type="CDD" id="cd01167">
    <property type="entry name" value="bac_FRK"/>
    <property type="match status" value="1"/>
</dbReference>
<evidence type="ECO:0000259" key="6">
    <source>
        <dbReference type="Pfam" id="PF00294"/>
    </source>
</evidence>
<proteinExistence type="inferred from homology"/>
<gene>
    <name evidence="7" type="ORF">C5L14_24080</name>
</gene>
<dbReference type="OrthoDB" id="9795789at2"/>
<dbReference type="PANTHER" id="PTHR43085:SF1">
    <property type="entry name" value="PSEUDOURIDINE KINASE-RELATED"/>
    <property type="match status" value="1"/>
</dbReference>
<keyword evidence="8" id="KW-1185">Reference proteome</keyword>
<comment type="caution">
    <text evidence="7">The sequence shown here is derived from an EMBL/GenBank/DDBJ whole genome shotgun (WGS) entry which is preliminary data.</text>
</comment>
<evidence type="ECO:0000313" key="8">
    <source>
        <dbReference type="Proteomes" id="UP000237682"/>
    </source>
</evidence>
<protein>
    <submittedName>
        <fullName evidence="7">Carbohydrate kinase</fullName>
    </submittedName>
</protein>
<organism evidence="7 8">
    <name type="scientific">Labrys okinawensis</name>
    <dbReference type="NCBI Taxonomy" id="346911"/>
    <lineage>
        <taxon>Bacteria</taxon>
        <taxon>Pseudomonadati</taxon>
        <taxon>Pseudomonadota</taxon>
        <taxon>Alphaproteobacteria</taxon>
        <taxon>Hyphomicrobiales</taxon>
        <taxon>Xanthobacteraceae</taxon>
        <taxon>Labrys</taxon>
    </lineage>
</organism>
<evidence type="ECO:0000256" key="4">
    <source>
        <dbReference type="ARBA" id="ARBA00022777"/>
    </source>
</evidence>
<dbReference type="InterPro" id="IPR011611">
    <property type="entry name" value="PfkB_dom"/>
</dbReference>
<dbReference type="Proteomes" id="UP000237682">
    <property type="component" value="Unassembled WGS sequence"/>
</dbReference>
<keyword evidence="4 7" id="KW-0418">Kinase</keyword>
<dbReference type="GO" id="GO:0005524">
    <property type="term" value="F:ATP binding"/>
    <property type="evidence" value="ECO:0007669"/>
    <property type="project" value="UniProtKB-KW"/>
</dbReference>
<reference evidence="7 8" key="1">
    <citation type="submission" date="2018-02" db="EMBL/GenBank/DDBJ databases">
        <title>Whole genome sequencing of endophytic bacterium.</title>
        <authorList>
            <person name="Eedara R."/>
            <person name="Podile A.R."/>
        </authorList>
    </citation>
    <scope>NUCLEOTIDE SEQUENCE [LARGE SCALE GENOMIC DNA]</scope>
    <source>
        <strain evidence="7 8">RP1T</strain>
    </source>
</reference>
<dbReference type="InterPro" id="IPR002173">
    <property type="entry name" value="Carboh/pur_kinase_PfkB_CS"/>
</dbReference>
<keyword evidence="2" id="KW-0808">Transferase</keyword>
<feature type="domain" description="Carbohydrate kinase PfkB" evidence="6">
    <location>
        <begin position="2"/>
        <end position="303"/>
    </location>
</feature>
<comment type="similarity">
    <text evidence="1">Belongs to the carbohydrate kinase PfkB family.</text>
</comment>
<evidence type="ECO:0000256" key="1">
    <source>
        <dbReference type="ARBA" id="ARBA00010688"/>
    </source>
</evidence>
<dbReference type="EMBL" id="PUEJ01000010">
    <property type="protein sequence ID" value="PRH85024.1"/>
    <property type="molecule type" value="Genomic_DNA"/>
</dbReference>
<dbReference type="PANTHER" id="PTHR43085">
    <property type="entry name" value="HEXOKINASE FAMILY MEMBER"/>
    <property type="match status" value="1"/>
</dbReference>
<dbReference type="InterPro" id="IPR029056">
    <property type="entry name" value="Ribokinase-like"/>
</dbReference>
<keyword evidence="3" id="KW-0547">Nucleotide-binding</keyword>
<evidence type="ECO:0000256" key="5">
    <source>
        <dbReference type="ARBA" id="ARBA00022840"/>
    </source>
</evidence>